<dbReference type="EMBL" id="AE000513">
    <property type="protein sequence ID" value="AAF12005.1"/>
    <property type="molecule type" value="Genomic_DNA"/>
</dbReference>
<dbReference type="AlphaFoldDB" id="Q9RRN2"/>
<keyword evidence="3" id="KW-1185">Reference proteome</keyword>
<dbReference type="InParanoid" id="Q9RRN2"/>
<evidence type="ECO:0000313" key="2">
    <source>
        <dbReference type="EMBL" id="AAF12005.1"/>
    </source>
</evidence>
<organism evidence="2 3">
    <name type="scientific">Deinococcus radiodurans (strain ATCC 13939 / DSM 20539 / JCM 16871 / CCUG 27074 / LMG 4051 / NBRC 15346 / NCIMB 9279 / VKM B-1422 / R1)</name>
    <dbReference type="NCBI Taxonomy" id="243230"/>
    <lineage>
        <taxon>Bacteria</taxon>
        <taxon>Thermotogati</taxon>
        <taxon>Deinococcota</taxon>
        <taxon>Deinococci</taxon>
        <taxon>Deinococcales</taxon>
        <taxon>Deinococcaceae</taxon>
        <taxon>Deinococcus</taxon>
    </lineage>
</organism>
<dbReference type="PaxDb" id="243230-DR_2456"/>
<feature type="transmembrane region" description="Helical" evidence="1">
    <location>
        <begin position="26"/>
        <end position="46"/>
    </location>
</feature>
<feature type="transmembrane region" description="Helical" evidence="1">
    <location>
        <begin position="52"/>
        <end position="72"/>
    </location>
</feature>
<keyword evidence="1" id="KW-1133">Transmembrane helix</keyword>
<dbReference type="STRING" id="243230.DR_2456"/>
<dbReference type="KEGG" id="dra:DR_2456"/>
<dbReference type="PIR" id="B75271">
    <property type="entry name" value="B75271"/>
</dbReference>
<keyword evidence="1" id="KW-0472">Membrane</keyword>
<dbReference type="PATRIC" id="fig|243230.17.peg.2692"/>
<protein>
    <submittedName>
        <fullName evidence="2">Uncharacterized protein</fullName>
    </submittedName>
</protein>
<gene>
    <name evidence="2" type="ordered locus">DR_2456</name>
</gene>
<accession>Q9RRN2</accession>
<name>Q9RRN2_DEIRA</name>
<dbReference type="Proteomes" id="UP000002524">
    <property type="component" value="Chromosome 1"/>
</dbReference>
<evidence type="ECO:0000313" key="3">
    <source>
        <dbReference type="Proteomes" id="UP000002524"/>
    </source>
</evidence>
<evidence type="ECO:0000256" key="1">
    <source>
        <dbReference type="SAM" id="Phobius"/>
    </source>
</evidence>
<dbReference type="EnsemblBacteria" id="AAF12005">
    <property type="protein sequence ID" value="AAF12005"/>
    <property type="gene ID" value="DR_2456"/>
</dbReference>
<keyword evidence="1" id="KW-0812">Transmembrane</keyword>
<dbReference type="HOGENOM" id="CLU_2648500_0_0_0"/>
<sequence length="76" mass="8172">MPPLLLMSSKHDFKTRGIDMTTDKKLSLALLPTNAIAVLLMGIAANHPQAGAFTQALFVLIVLAFCVQLWAAGRHA</sequence>
<reference evidence="2 3" key="1">
    <citation type="journal article" date="1999" name="Science">
        <title>Genome sequence of the radioresistant bacterium Deinococcus radiodurans R1.</title>
        <authorList>
            <person name="White O."/>
            <person name="Eisen J.A."/>
            <person name="Heidelberg J.F."/>
            <person name="Hickey E.K."/>
            <person name="Peterson J.D."/>
            <person name="Dodson R.J."/>
            <person name="Haft D.H."/>
            <person name="Gwinn M.L."/>
            <person name="Nelson W.C."/>
            <person name="Richardson D.L."/>
            <person name="Moffat K.S."/>
            <person name="Qin H."/>
            <person name="Jiang L."/>
            <person name="Pamphile W."/>
            <person name="Crosby M."/>
            <person name="Shen M."/>
            <person name="Vamathevan J.J."/>
            <person name="Lam P."/>
            <person name="McDonald L."/>
            <person name="Utterback T."/>
            <person name="Zalewski C."/>
            <person name="Makarova K.S."/>
            <person name="Aravind L."/>
            <person name="Daly M.J."/>
            <person name="Minton K.W."/>
            <person name="Fleischmann R.D."/>
            <person name="Ketchum K.A."/>
            <person name="Nelson K.E."/>
            <person name="Salzberg S."/>
            <person name="Smith H.O."/>
            <person name="Venter J.C."/>
            <person name="Fraser C.M."/>
        </authorList>
    </citation>
    <scope>NUCLEOTIDE SEQUENCE [LARGE SCALE GENOMIC DNA]</scope>
    <source>
        <strain evidence="3">ATCC 13939 / DSM 20539 / JCM 16871 / LMG 4051 / NBRC 15346 / NCIMB 9279 / R1 / VKM B-1422</strain>
    </source>
</reference>
<proteinExistence type="predicted"/>